<dbReference type="InterPro" id="IPR024079">
    <property type="entry name" value="MetalloPept_cat_dom_sf"/>
</dbReference>
<sequence>MKVNWNFAVDIMILTIILGITAGWTDAAEAIMRPPAEYDFCAKSAIQDATDDYLANPDPAKLEPLEIKTVLDAASVECEPEKIHVFYETNPGTCYFRVLLVPVGYPSSDELDFKMKKLIGAAVLAFNDIPGLSFAYVSPAYKIDFVHVERFVLPKDNELLQKLWESLTKSAKPNVPIFVLNTSEYVGTADFSNDPPWGIIAGETEFSNSLFQHELGHLLSLNDGYEAFYRPGRIPGTELFFENLPINVYEAYSAATAQPFIVRAGSCCTQAVYRFADSKNTVMTTLNLDSQEKDLNAFSEIQARIMGEFVKKYLLDKFCRLKFPSRLYLLPNQNPSD</sequence>
<gene>
    <name evidence="2" type="ORF">A2746_00445</name>
</gene>
<comment type="caution">
    <text evidence="2">The sequence shown here is derived from an EMBL/GenBank/DDBJ whole genome shotgun (WGS) entry which is preliminary data.</text>
</comment>
<reference evidence="2 3" key="1">
    <citation type="journal article" date="2016" name="Nat. Commun.">
        <title>Thousands of microbial genomes shed light on interconnected biogeochemical processes in an aquifer system.</title>
        <authorList>
            <person name="Anantharaman K."/>
            <person name="Brown C.T."/>
            <person name="Hug L.A."/>
            <person name="Sharon I."/>
            <person name="Castelle C.J."/>
            <person name="Probst A.J."/>
            <person name="Thomas B.C."/>
            <person name="Singh A."/>
            <person name="Wilkins M.J."/>
            <person name="Karaoz U."/>
            <person name="Brodie E.L."/>
            <person name="Williams K.H."/>
            <person name="Hubbard S.S."/>
            <person name="Banfield J.F."/>
        </authorList>
    </citation>
    <scope>NUCLEOTIDE SEQUENCE [LARGE SCALE GENOMIC DNA]</scope>
</reference>
<evidence type="ECO:0000256" key="1">
    <source>
        <dbReference type="SAM" id="Phobius"/>
    </source>
</evidence>
<dbReference type="STRING" id="1802669.A2746_00445"/>
<dbReference type="GO" id="GO:0008237">
    <property type="term" value="F:metallopeptidase activity"/>
    <property type="evidence" value="ECO:0007669"/>
    <property type="project" value="InterPro"/>
</dbReference>
<feature type="transmembrane region" description="Helical" evidence="1">
    <location>
        <begin position="7"/>
        <end position="25"/>
    </location>
</feature>
<organism evidence="2 3">
    <name type="scientific">Candidatus Yanofskybacteria bacterium RIFCSPHIGHO2_01_FULL_44_22</name>
    <dbReference type="NCBI Taxonomy" id="1802669"/>
    <lineage>
        <taxon>Bacteria</taxon>
        <taxon>Candidatus Yanofskyibacteriota</taxon>
    </lineage>
</organism>
<accession>A0A1F8EYE4</accession>
<keyword evidence="1" id="KW-0812">Transmembrane</keyword>
<dbReference type="Gene3D" id="3.40.390.10">
    <property type="entry name" value="Collagenase (Catalytic Domain)"/>
    <property type="match status" value="1"/>
</dbReference>
<protein>
    <submittedName>
        <fullName evidence="2">Uncharacterized protein</fullName>
    </submittedName>
</protein>
<evidence type="ECO:0000313" key="3">
    <source>
        <dbReference type="Proteomes" id="UP000177419"/>
    </source>
</evidence>
<proteinExistence type="predicted"/>
<evidence type="ECO:0000313" key="2">
    <source>
        <dbReference type="EMBL" id="OGN05904.1"/>
    </source>
</evidence>
<keyword evidence="1" id="KW-0472">Membrane</keyword>
<dbReference type="EMBL" id="MGJJ01000003">
    <property type="protein sequence ID" value="OGN05904.1"/>
    <property type="molecule type" value="Genomic_DNA"/>
</dbReference>
<dbReference type="AlphaFoldDB" id="A0A1F8EYE4"/>
<keyword evidence="1" id="KW-1133">Transmembrane helix</keyword>
<dbReference type="Proteomes" id="UP000177419">
    <property type="component" value="Unassembled WGS sequence"/>
</dbReference>
<name>A0A1F8EYE4_9BACT</name>